<proteinExistence type="predicted"/>
<dbReference type="Proteomes" id="UP000054988">
    <property type="component" value="Unassembled WGS sequence"/>
</dbReference>
<dbReference type="EMBL" id="LATX01001833">
    <property type="protein sequence ID" value="KTB37656.1"/>
    <property type="molecule type" value="Genomic_DNA"/>
</dbReference>
<reference evidence="1 2" key="1">
    <citation type="submission" date="2015-12" db="EMBL/GenBank/DDBJ databases">
        <title>Draft genome sequence of Moniliophthora roreri, the causal agent of frosty pod rot of cacao.</title>
        <authorList>
            <person name="Aime M.C."/>
            <person name="Diaz-Valderrama J.R."/>
            <person name="Kijpornyongpan T."/>
            <person name="Phillips-Mora W."/>
        </authorList>
    </citation>
    <scope>NUCLEOTIDE SEQUENCE [LARGE SCALE GENOMIC DNA]</scope>
    <source>
        <strain evidence="1 2">MCA 2952</strain>
    </source>
</reference>
<evidence type="ECO:0000313" key="1">
    <source>
        <dbReference type="EMBL" id="KTB37656.1"/>
    </source>
</evidence>
<accession>A0A0W0FMW5</accession>
<organism evidence="1 2">
    <name type="scientific">Moniliophthora roreri</name>
    <name type="common">Frosty pod rot fungus</name>
    <name type="synonym">Monilia roreri</name>
    <dbReference type="NCBI Taxonomy" id="221103"/>
    <lineage>
        <taxon>Eukaryota</taxon>
        <taxon>Fungi</taxon>
        <taxon>Dikarya</taxon>
        <taxon>Basidiomycota</taxon>
        <taxon>Agaricomycotina</taxon>
        <taxon>Agaricomycetes</taxon>
        <taxon>Agaricomycetidae</taxon>
        <taxon>Agaricales</taxon>
        <taxon>Marasmiineae</taxon>
        <taxon>Marasmiaceae</taxon>
        <taxon>Moniliophthora</taxon>
    </lineage>
</organism>
<gene>
    <name evidence="1" type="ORF">WG66_9759</name>
</gene>
<protein>
    <submittedName>
        <fullName evidence="1">Uncharacterized protein</fullName>
    </submittedName>
</protein>
<sequence length="11" mass="1243">MEDKGLKNPLV</sequence>
<comment type="caution">
    <text evidence="1">The sequence shown here is derived from an EMBL/GenBank/DDBJ whole genome shotgun (WGS) entry which is preliminary data.</text>
</comment>
<name>A0A0W0FMW5_MONRR</name>
<evidence type="ECO:0000313" key="2">
    <source>
        <dbReference type="Proteomes" id="UP000054988"/>
    </source>
</evidence>